<dbReference type="EMBL" id="MPUH01000596">
    <property type="protein sequence ID" value="OMJ77039.1"/>
    <property type="molecule type" value="Genomic_DNA"/>
</dbReference>
<comment type="caution">
    <text evidence="2">The sequence shown here is derived from an EMBL/GenBank/DDBJ whole genome shotgun (WGS) entry which is preliminary data.</text>
</comment>
<dbReference type="Gene3D" id="3.40.50.300">
    <property type="entry name" value="P-loop containing nucleotide triphosphate hydrolases"/>
    <property type="match status" value="1"/>
</dbReference>
<accession>A0A1R2BJU5</accession>
<dbReference type="InterPro" id="IPR027417">
    <property type="entry name" value="P-loop_NTPase"/>
</dbReference>
<feature type="domain" description="G" evidence="1">
    <location>
        <begin position="14"/>
        <end position="92"/>
    </location>
</feature>
<gene>
    <name evidence="2" type="ORF">SteCoe_23437</name>
</gene>
<sequence>MDMSTNLPYAGAYILIGTSQSGKSSTINTISQKEIAKVGEGDGSSCTLKPKRYDIESEILNAKISLIDFPGFLDSDLKLSDEEILILLKAEILNLINDNNSLTGFIIFESVGRDSSQILCTLKKLCGLCGLDAKKSTLVIISKIDLEDTNTARSQHVIKNCTQQSIPYVKWINEINSVSSEFVNLQFASLLFILFSIEPFHSGILLNLENEIKQIAQKMCDNQHVATDKEIVDLAVAMSERSAKVPEIRIKSEIVNVYKDQYPTTVKNSGGFFGHLLGKTRTEIHHVKVKEQVVKTESYTEMVHITPQAFLELARTELAPKPVSYFMEKALAVKTEEIEQKLESISFAIE</sequence>
<dbReference type="AlphaFoldDB" id="A0A1R2BJU5"/>
<evidence type="ECO:0000259" key="1">
    <source>
        <dbReference type="Pfam" id="PF01926"/>
    </source>
</evidence>
<evidence type="ECO:0000313" key="2">
    <source>
        <dbReference type="EMBL" id="OMJ77039.1"/>
    </source>
</evidence>
<organism evidence="2 3">
    <name type="scientific">Stentor coeruleus</name>
    <dbReference type="NCBI Taxonomy" id="5963"/>
    <lineage>
        <taxon>Eukaryota</taxon>
        <taxon>Sar</taxon>
        <taxon>Alveolata</taxon>
        <taxon>Ciliophora</taxon>
        <taxon>Postciliodesmatophora</taxon>
        <taxon>Heterotrichea</taxon>
        <taxon>Heterotrichida</taxon>
        <taxon>Stentoridae</taxon>
        <taxon>Stentor</taxon>
    </lineage>
</organism>
<proteinExistence type="predicted"/>
<keyword evidence="3" id="KW-1185">Reference proteome</keyword>
<dbReference type="GO" id="GO:0005525">
    <property type="term" value="F:GTP binding"/>
    <property type="evidence" value="ECO:0007669"/>
    <property type="project" value="InterPro"/>
</dbReference>
<evidence type="ECO:0000313" key="3">
    <source>
        <dbReference type="Proteomes" id="UP000187209"/>
    </source>
</evidence>
<reference evidence="2 3" key="1">
    <citation type="submission" date="2016-11" db="EMBL/GenBank/DDBJ databases">
        <title>The macronuclear genome of Stentor coeruleus: a giant cell with tiny introns.</title>
        <authorList>
            <person name="Slabodnick M."/>
            <person name="Ruby J.G."/>
            <person name="Reiff S.B."/>
            <person name="Swart E.C."/>
            <person name="Gosai S."/>
            <person name="Prabakaran S."/>
            <person name="Witkowska E."/>
            <person name="Larue G.E."/>
            <person name="Fisher S."/>
            <person name="Freeman R.M."/>
            <person name="Gunawardena J."/>
            <person name="Chu W."/>
            <person name="Stover N.A."/>
            <person name="Gregory B.D."/>
            <person name="Nowacki M."/>
            <person name="Derisi J."/>
            <person name="Roy S.W."/>
            <person name="Marshall W.F."/>
            <person name="Sood P."/>
        </authorList>
    </citation>
    <scope>NUCLEOTIDE SEQUENCE [LARGE SCALE GENOMIC DNA]</scope>
    <source>
        <strain evidence="2">WM001</strain>
    </source>
</reference>
<dbReference type="CDD" id="cd00882">
    <property type="entry name" value="Ras_like_GTPase"/>
    <property type="match status" value="1"/>
</dbReference>
<dbReference type="InterPro" id="IPR006073">
    <property type="entry name" value="GTP-bd"/>
</dbReference>
<dbReference type="OrthoDB" id="8954335at2759"/>
<protein>
    <recommendedName>
        <fullName evidence="1">G domain-containing protein</fullName>
    </recommendedName>
</protein>
<dbReference type="Pfam" id="PF01926">
    <property type="entry name" value="MMR_HSR1"/>
    <property type="match status" value="1"/>
</dbReference>
<dbReference type="SUPFAM" id="SSF52540">
    <property type="entry name" value="P-loop containing nucleoside triphosphate hydrolases"/>
    <property type="match status" value="1"/>
</dbReference>
<name>A0A1R2BJU5_9CILI</name>
<dbReference type="Proteomes" id="UP000187209">
    <property type="component" value="Unassembled WGS sequence"/>
</dbReference>